<dbReference type="AlphaFoldDB" id="A0A2K1J0V5"/>
<feature type="region of interest" description="Disordered" evidence="1">
    <location>
        <begin position="42"/>
        <end position="112"/>
    </location>
</feature>
<dbReference type="Gramene" id="Pp3c18_12840V3.1">
    <property type="protein sequence ID" value="PAC:32982347.CDS.1"/>
    <property type="gene ID" value="Pp3c18_12840"/>
</dbReference>
<evidence type="ECO:0000313" key="3">
    <source>
        <dbReference type="EnsemblPlants" id="PAC:32982347.CDS.1"/>
    </source>
</evidence>
<reference evidence="2 4" key="1">
    <citation type="journal article" date="2008" name="Science">
        <title>The Physcomitrella genome reveals evolutionary insights into the conquest of land by plants.</title>
        <authorList>
            <person name="Rensing S."/>
            <person name="Lang D."/>
            <person name="Zimmer A."/>
            <person name="Terry A."/>
            <person name="Salamov A."/>
            <person name="Shapiro H."/>
            <person name="Nishiyama T."/>
            <person name="Perroud P.-F."/>
            <person name="Lindquist E."/>
            <person name="Kamisugi Y."/>
            <person name="Tanahashi T."/>
            <person name="Sakakibara K."/>
            <person name="Fujita T."/>
            <person name="Oishi K."/>
            <person name="Shin-I T."/>
            <person name="Kuroki Y."/>
            <person name="Toyoda A."/>
            <person name="Suzuki Y."/>
            <person name="Hashimoto A."/>
            <person name="Yamaguchi K."/>
            <person name="Sugano A."/>
            <person name="Kohara Y."/>
            <person name="Fujiyama A."/>
            <person name="Anterola A."/>
            <person name="Aoki S."/>
            <person name="Ashton N."/>
            <person name="Barbazuk W.B."/>
            <person name="Barker E."/>
            <person name="Bennetzen J."/>
            <person name="Bezanilla M."/>
            <person name="Blankenship R."/>
            <person name="Cho S.H."/>
            <person name="Dutcher S."/>
            <person name="Estelle M."/>
            <person name="Fawcett J.A."/>
            <person name="Gundlach H."/>
            <person name="Hanada K."/>
            <person name="Heyl A."/>
            <person name="Hicks K.A."/>
            <person name="Hugh J."/>
            <person name="Lohr M."/>
            <person name="Mayer K."/>
            <person name="Melkozernov A."/>
            <person name="Murata T."/>
            <person name="Nelson D."/>
            <person name="Pils B."/>
            <person name="Prigge M."/>
            <person name="Reiss B."/>
            <person name="Renner T."/>
            <person name="Rombauts S."/>
            <person name="Rushton P."/>
            <person name="Sanderfoot A."/>
            <person name="Schween G."/>
            <person name="Shiu S.-H."/>
            <person name="Stueber K."/>
            <person name="Theodoulou F.L."/>
            <person name="Tu H."/>
            <person name="Van de Peer Y."/>
            <person name="Verrier P.J."/>
            <person name="Waters E."/>
            <person name="Wood A."/>
            <person name="Yang L."/>
            <person name="Cove D."/>
            <person name="Cuming A."/>
            <person name="Hasebe M."/>
            <person name="Lucas S."/>
            <person name="Mishler D.B."/>
            <person name="Reski R."/>
            <person name="Grigoriev I."/>
            <person name="Quatrano R.S."/>
            <person name="Boore J.L."/>
        </authorList>
    </citation>
    <scope>NUCLEOTIDE SEQUENCE [LARGE SCALE GENOMIC DNA]</scope>
    <source>
        <strain evidence="3 4">cv. Gransden 2004</strain>
    </source>
</reference>
<dbReference type="EnsemblPlants" id="Pp3c18_12840V3.1">
    <property type="protein sequence ID" value="PAC:32982347.CDS.1"/>
    <property type="gene ID" value="Pp3c18_12840"/>
</dbReference>
<protein>
    <submittedName>
        <fullName evidence="2 3">Uncharacterized protein</fullName>
    </submittedName>
</protein>
<feature type="compositionally biased region" description="Basic and acidic residues" evidence="1">
    <location>
        <begin position="63"/>
        <end position="86"/>
    </location>
</feature>
<sequence length="112" mass="12613">MAPLSPHPPPLSAWLSLNVRLIMRLQGQAVYLAHCKEVKKEVRRGAEEEERRLIAATKRERRGGRERGRGREGEGERERERGRGAESKQASSGAHPPLPQYNVRGRETACAH</sequence>
<keyword evidence="4" id="KW-1185">Reference proteome</keyword>
<evidence type="ECO:0000313" key="2">
    <source>
        <dbReference type="EMBL" id="PNR35158.1"/>
    </source>
</evidence>
<reference evidence="3" key="3">
    <citation type="submission" date="2020-12" db="UniProtKB">
        <authorList>
            <consortium name="EnsemblPlants"/>
        </authorList>
    </citation>
    <scope>IDENTIFICATION</scope>
</reference>
<gene>
    <name evidence="2" type="ORF">PHYPA_023057</name>
</gene>
<dbReference type="InParanoid" id="A0A2K1J0V5"/>
<evidence type="ECO:0000256" key="1">
    <source>
        <dbReference type="SAM" id="MobiDB-lite"/>
    </source>
</evidence>
<organism evidence="2">
    <name type="scientific">Physcomitrium patens</name>
    <name type="common">Spreading-leaved earth moss</name>
    <name type="synonym">Physcomitrella patens</name>
    <dbReference type="NCBI Taxonomy" id="3218"/>
    <lineage>
        <taxon>Eukaryota</taxon>
        <taxon>Viridiplantae</taxon>
        <taxon>Streptophyta</taxon>
        <taxon>Embryophyta</taxon>
        <taxon>Bryophyta</taxon>
        <taxon>Bryophytina</taxon>
        <taxon>Bryopsida</taxon>
        <taxon>Funariidae</taxon>
        <taxon>Funariales</taxon>
        <taxon>Funariaceae</taxon>
        <taxon>Physcomitrium</taxon>
    </lineage>
</organism>
<dbReference type="EMBL" id="ABEU02000018">
    <property type="protein sequence ID" value="PNR35158.1"/>
    <property type="molecule type" value="Genomic_DNA"/>
</dbReference>
<feature type="compositionally biased region" description="Basic and acidic residues" evidence="1">
    <location>
        <begin position="42"/>
        <end position="53"/>
    </location>
</feature>
<dbReference type="Proteomes" id="UP000006727">
    <property type="component" value="Chromosome 18"/>
</dbReference>
<reference evidence="2 4" key="2">
    <citation type="journal article" date="2018" name="Plant J.">
        <title>The Physcomitrella patens chromosome-scale assembly reveals moss genome structure and evolution.</title>
        <authorList>
            <person name="Lang D."/>
            <person name="Ullrich K.K."/>
            <person name="Murat F."/>
            <person name="Fuchs J."/>
            <person name="Jenkins J."/>
            <person name="Haas F.B."/>
            <person name="Piednoel M."/>
            <person name="Gundlach H."/>
            <person name="Van Bel M."/>
            <person name="Meyberg R."/>
            <person name="Vives C."/>
            <person name="Morata J."/>
            <person name="Symeonidi A."/>
            <person name="Hiss M."/>
            <person name="Muchero W."/>
            <person name="Kamisugi Y."/>
            <person name="Saleh O."/>
            <person name="Blanc G."/>
            <person name="Decker E.L."/>
            <person name="van Gessel N."/>
            <person name="Grimwood J."/>
            <person name="Hayes R.D."/>
            <person name="Graham S.W."/>
            <person name="Gunter L.E."/>
            <person name="McDaniel S.F."/>
            <person name="Hoernstein S.N.W."/>
            <person name="Larsson A."/>
            <person name="Li F.W."/>
            <person name="Perroud P.F."/>
            <person name="Phillips J."/>
            <person name="Ranjan P."/>
            <person name="Rokshar D.S."/>
            <person name="Rothfels C.J."/>
            <person name="Schneider L."/>
            <person name="Shu S."/>
            <person name="Stevenson D.W."/>
            <person name="Thummler F."/>
            <person name="Tillich M."/>
            <person name="Villarreal Aguilar J.C."/>
            <person name="Widiez T."/>
            <person name="Wong G.K."/>
            <person name="Wymore A."/>
            <person name="Zhang Y."/>
            <person name="Zimmer A.D."/>
            <person name="Quatrano R.S."/>
            <person name="Mayer K.F.X."/>
            <person name="Goodstein D."/>
            <person name="Casacuberta J.M."/>
            <person name="Vandepoele K."/>
            <person name="Reski R."/>
            <person name="Cuming A.C."/>
            <person name="Tuskan G.A."/>
            <person name="Maumus F."/>
            <person name="Salse J."/>
            <person name="Schmutz J."/>
            <person name="Rensing S.A."/>
        </authorList>
    </citation>
    <scope>NUCLEOTIDE SEQUENCE [LARGE SCALE GENOMIC DNA]</scope>
    <source>
        <strain evidence="3 4">cv. Gransden 2004</strain>
    </source>
</reference>
<proteinExistence type="predicted"/>
<name>A0A2K1J0V5_PHYPA</name>
<evidence type="ECO:0000313" key="4">
    <source>
        <dbReference type="Proteomes" id="UP000006727"/>
    </source>
</evidence>
<accession>A0A2K1J0V5</accession>